<reference evidence="1 2" key="1">
    <citation type="submission" date="2021-06" db="EMBL/GenBank/DDBJ databases">
        <title>Bradyrhizobium sp. S2-11-4 Genome sequencing.</title>
        <authorList>
            <person name="Jin L."/>
        </authorList>
    </citation>
    <scope>NUCLEOTIDE SEQUENCE [LARGE SCALE GENOMIC DNA]</scope>
    <source>
        <strain evidence="1 2">S2-11-4</strain>
    </source>
</reference>
<evidence type="ECO:0000313" key="2">
    <source>
        <dbReference type="Proteomes" id="UP000676951"/>
    </source>
</evidence>
<accession>A0A975NX03</accession>
<dbReference type="EMBL" id="CP076136">
    <property type="protein sequence ID" value="QWG22206.1"/>
    <property type="molecule type" value="Genomic_DNA"/>
</dbReference>
<dbReference type="Proteomes" id="UP000676951">
    <property type="component" value="Chromosome"/>
</dbReference>
<gene>
    <name evidence="1" type="ORF">KMZ93_19810</name>
</gene>
<dbReference type="AlphaFoldDB" id="A0A975NX03"/>
<name>A0A975NX03_9BRAD</name>
<evidence type="ECO:0000313" key="1">
    <source>
        <dbReference type="EMBL" id="QWG22206.1"/>
    </source>
</evidence>
<keyword evidence="2" id="KW-1185">Reference proteome</keyword>
<dbReference type="RefSeq" id="WP_215602975.1">
    <property type="nucleotide sequence ID" value="NZ_CP076136.1"/>
</dbReference>
<organism evidence="1 2">
    <name type="scientific">Bradyrhizobium sediminis</name>
    <dbReference type="NCBI Taxonomy" id="2840469"/>
    <lineage>
        <taxon>Bacteria</taxon>
        <taxon>Pseudomonadati</taxon>
        <taxon>Pseudomonadota</taxon>
        <taxon>Alphaproteobacteria</taxon>
        <taxon>Hyphomicrobiales</taxon>
        <taxon>Nitrobacteraceae</taxon>
        <taxon>Bradyrhizobium</taxon>
    </lineage>
</organism>
<sequence length="405" mass="44274">MSTELTRRAGVAFLLSIAFAVATTGIPVGFSAANAEVGATPLAEAKAEYQRKLAEYDAAQQSFEVAAQQYWGSVSGKRQIRDAKRRNGETIVVDDYVLAQPPAYTGPPKPIDPAPEPEQIPPVTRAPVPVVADFLKNALEQFGFEPKRPRSEIEFKKAYARAASAAGLSGLQVVRVYAFESGGNGKYDVQAGLEFDRPNAHAISTALGYNQLLGTNSVELMAEKGDNFLAALKTRAAALNRHDRRALEEKIVIVRRMIEFTRSVPDDWGEHDRLATMPQGLGVHAMNLDVDVGPLLQTQKLLDSVVFARRKGLSRELSASELEMMNLTGDGNGFDMISMPIEMREQVPTSNFFQRNGYERNPVAIRHNTVARLLVATDSKMDVESMLQGAKDLAAAFQDARPGKL</sequence>
<protein>
    <submittedName>
        <fullName evidence="1">Uncharacterized protein</fullName>
    </submittedName>
</protein>
<proteinExistence type="predicted"/>